<feature type="domain" description="AMP-dependent synthetase/ligase" evidence="10">
    <location>
        <begin position="83"/>
        <end position="256"/>
    </location>
</feature>
<keyword evidence="3" id="KW-0276">Fatty acid metabolism</keyword>
<dbReference type="RefSeq" id="XP_015267208.1">
    <property type="nucleotide sequence ID" value="XM_015411722.1"/>
</dbReference>
<keyword evidence="9" id="KW-0472">Membrane</keyword>
<proteinExistence type="inferred from homology"/>
<dbReference type="Gene3D" id="3.30.300.30">
    <property type="match status" value="1"/>
</dbReference>
<reference evidence="13" key="1">
    <citation type="submission" date="2025-08" db="UniProtKB">
        <authorList>
            <consortium name="RefSeq"/>
        </authorList>
    </citation>
    <scope>IDENTIFICATION</scope>
</reference>
<accession>A0ABM1K0H1</accession>
<protein>
    <recommendedName>
        <fullName evidence="5">long-chain-fatty-acid--CoA ligase</fullName>
        <ecNumber evidence="5">6.2.1.3</ecNumber>
    </recommendedName>
    <alternativeName>
        <fullName evidence="7">Long-chain-fatty-acid--CoA ligase</fullName>
    </alternativeName>
</protein>
<evidence type="ECO:0000256" key="5">
    <source>
        <dbReference type="ARBA" id="ARBA00026121"/>
    </source>
</evidence>
<evidence type="ECO:0000256" key="3">
    <source>
        <dbReference type="ARBA" id="ARBA00022832"/>
    </source>
</evidence>
<comment type="catalytic activity">
    <reaction evidence="8">
        <text>tetracosanoate + ATP + CoA = tetracosanoyl-CoA + AMP + diphosphate</text>
        <dbReference type="Rhea" id="RHEA:33639"/>
        <dbReference type="ChEBI" id="CHEBI:30616"/>
        <dbReference type="ChEBI" id="CHEBI:31014"/>
        <dbReference type="ChEBI" id="CHEBI:33019"/>
        <dbReference type="ChEBI" id="CHEBI:57287"/>
        <dbReference type="ChEBI" id="CHEBI:65052"/>
        <dbReference type="ChEBI" id="CHEBI:456215"/>
    </reaction>
    <physiologicalReaction direction="left-to-right" evidence="8">
        <dbReference type="Rhea" id="RHEA:33640"/>
    </physiologicalReaction>
</comment>
<comment type="catalytic activity">
    <reaction evidence="6">
        <text>a very long-chain fatty acid + ATP + CoA = a very long-chain fatty acyl-CoA + AMP + diphosphate</text>
        <dbReference type="Rhea" id="RHEA:54536"/>
        <dbReference type="ChEBI" id="CHEBI:30616"/>
        <dbReference type="ChEBI" id="CHEBI:33019"/>
        <dbReference type="ChEBI" id="CHEBI:57287"/>
        <dbReference type="ChEBI" id="CHEBI:58950"/>
        <dbReference type="ChEBI" id="CHEBI:138261"/>
        <dbReference type="ChEBI" id="CHEBI:456215"/>
    </reaction>
    <physiologicalReaction direction="left-to-right" evidence="6">
        <dbReference type="Rhea" id="RHEA:54537"/>
    </physiologicalReaction>
</comment>
<feature type="domain" description="AMP-binding enzyme C-terminal" evidence="11">
    <location>
        <begin position="380"/>
        <end position="455"/>
    </location>
</feature>
<evidence type="ECO:0000313" key="13">
    <source>
        <dbReference type="RefSeq" id="XP_015267208.1"/>
    </source>
</evidence>
<organism evidence="12 13">
    <name type="scientific">Gekko japonicus</name>
    <name type="common">Schlegel's Japanese gecko</name>
    <dbReference type="NCBI Taxonomy" id="146911"/>
    <lineage>
        <taxon>Eukaryota</taxon>
        <taxon>Metazoa</taxon>
        <taxon>Chordata</taxon>
        <taxon>Craniata</taxon>
        <taxon>Vertebrata</taxon>
        <taxon>Euteleostomi</taxon>
        <taxon>Lepidosauria</taxon>
        <taxon>Squamata</taxon>
        <taxon>Bifurcata</taxon>
        <taxon>Gekkota</taxon>
        <taxon>Gekkonidae</taxon>
        <taxon>Gekkoninae</taxon>
        <taxon>Gekko</taxon>
    </lineage>
</organism>
<dbReference type="PANTHER" id="PTHR43107:SF12">
    <property type="entry name" value="LONG-CHAIN FATTY ACID TRANSPORT PROTEIN 3"/>
    <property type="match status" value="1"/>
</dbReference>
<keyword evidence="9" id="KW-0812">Transmembrane</keyword>
<gene>
    <name evidence="13" type="primary">SLC27A3</name>
</gene>
<dbReference type="GeneID" id="107110882"/>
<dbReference type="Proteomes" id="UP000694871">
    <property type="component" value="Unplaced"/>
</dbReference>
<evidence type="ECO:0000259" key="11">
    <source>
        <dbReference type="Pfam" id="PF13193"/>
    </source>
</evidence>
<evidence type="ECO:0000256" key="6">
    <source>
        <dbReference type="ARBA" id="ARBA00036527"/>
    </source>
</evidence>
<keyword evidence="9" id="KW-1133">Transmembrane helix</keyword>
<dbReference type="Pfam" id="PF13193">
    <property type="entry name" value="AMP-binding_C"/>
    <property type="match status" value="1"/>
</dbReference>
<evidence type="ECO:0000313" key="12">
    <source>
        <dbReference type="Proteomes" id="UP000694871"/>
    </source>
</evidence>
<feature type="transmembrane region" description="Helical" evidence="9">
    <location>
        <begin position="149"/>
        <end position="171"/>
    </location>
</feature>
<sequence length="503" mass="55884">MSAGGGLLALALSAAAVGLLLLHRRLWPHVWAELAFLLRSWRDLFEAVEPILPDLEEMSIAVWVLGKGPYPPGVTGLDDLLEKASDEPVPDDLSTPRDLSDTCLYIFTSGTTGLPKAARISHMKCILCLRFYHLVGGTSSDIIYVALPLYHLAGALLGILGTFGLGATCVLKKKFSASQFWPDCRHYGVTVFQYIGELCRYLVKQPQSPQDREHSLRMAVGSGLRADVWREFLRRFGDLRIVETYGMTEGSVSFFNVTGTVGAVGRASWLYKRLFPFELLCYDVLQGIPVRDKAGRCQRVETGEPGLLVAPVTPMTPFQGYAGGRELTEAKLLRNVFADGDSFFNTGDLMLRDSRGFIYFWDRTGDTFRWKGENVATTEVGETLATLESFQDVTVYGVTVPGHEGRAGMATVVLRPGREFNGAEVYVHVTELLPPFARPRFLRIQDHLEMTETFKQKKVRLAAEGFDPTRIAEPIYFLDEAAKVYTPLTLPTWKGIVAGDIRL</sequence>
<dbReference type="EC" id="6.2.1.3" evidence="5"/>
<dbReference type="InterPro" id="IPR042099">
    <property type="entry name" value="ANL_N_sf"/>
</dbReference>
<dbReference type="Gene3D" id="3.40.50.12780">
    <property type="entry name" value="N-terminal domain of ligase-like"/>
    <property type="match status" value="1"/>
</dbReference>
<evidence type="ECO:0000256" key="4">
    <source>
        <dbReference type="ARBA" id="ARBA00023098"/>
    </source>
</evidence>
<dbReference type="InterPro" id="IPR020845">
    <property type="entry name" value="AMP-binding_CS"/>
</dbReference>
<evidence type="ECO:0000259" key="10">
    <source>
        <dbReference type="Pfam" id="PF00501"/>
    </source>
</evidence>
<dbReference type="InterPro" id="IPR045851">
    <property type="entry name" value="AMP-bd_C_sf"/>
</dbReference>
<keyword evidence="2" id="KW-0436">Ligase</keyword>
<dbReference type="InterPro" id="IPR025110">
    <property type="entry name" value="AMP-bd_C"/>
</dbReference>
<dbReference type="SUPFAM" id="SSF56801">
    <property type="entry name" value="Acetyl-CoA synthetase-like"/>
    <property type="match status" value="1"/>
</dbReference>
<dbReference type="Pfam" id="PF00501">
    <property type="entry name" value="AMP-binding"/>
    <property type="match status" value="1"/>
</dbReference>
<comment type="similarity">
    <text evidence="1">Belongs to the ATP-dependent AMP-binding enzyme family.</text>
</comment>
<evidence type="ECO:0000256" key="8">
    <source>
        <dbReference type="ARBA" id="ARBA00048666"/>
    </source>
</evidence>
<keyword evidence="12" id="KW-1185">Reference proteome</keyword>
<evidence type="ECO:0000256" key="1">
    <source>
        <dbReference type="ARBA" id="ARBA00006432"/>
    </source>
</evidence>
<dbReference type="InterPro" id="IPR000873">
    <property type="entry name" value="AMP-dep_synth/lig_dom"/>
</dbReference>
<dbReference type="PROSITE" id="PS00455">
    <property type="entry name" value="AMP_BINDING"/>
    <property type="match status" value="1"/>
</dbReference>
<dbReference type="PANTHER" id="PTHR43107">
    <property type="entry name" value="LONG-CHAIN FATTY ACID TRANSPORT PROTEIN"/>
    <property type="match status" value="1"/>
</dbReference>
<name>A0ABM1K0H1_GEKJA</name>
<keyword evidence="4" id="KW-0443">Lipid metabolism</keyword>
<evidence type="ECO:0000256" key="7">
    <source>
        <dbReference type="ARBA" id="ARBA00041297"/>
    </source>
</evidence>
<evidence type="ECO:0000256" key="2">
    <source>
        <dbReference type="ARBA" id="ARBA00022598"/>
    </source>
</evidence>
<evidence type="ECO:0000256" key="9">
    <source>
        <dbReference type="SAM" id="Phobius"/>
    </source>
</evidence>